<dbReference type="GO" id="GO:0005777">
    <property type="term" value="C:peroxisome"/>
    <property type="evidence" value="ECO:0007669"/>
    <property type="project" value="UniProtKB-SubCell"/>
</dbReference>
<dbReference type="SUPFAM" id="SSF54292">
    <property type="entry name" value="2Fe-2S ferredoxin-like"/>
    <property type="match status" value="1"/>
</dbReference>
<comment type="subcellular location">
    <subcellularLocation>
        <location evidence="2">Peroxisome</location>
    </subcellularLocation>
</comment>
<dbReference type="EMBL" id="OV725081">
    <property type="protein sequence ID" value="CAH1401635.1"/>
    <property type="molecule type" value="Genomic_DNA"/>
</dbReference>
<dbReference type="PIRSF" id="PIRSF000127">
    <property type="entry name" value="Xanthine_DH"/>
    <property type="match status" value="1"/>
</dbReference>
<evidence type="ECO:0000256" key="13">
    <source>
        <dbReference type="ARBA" id="ARBA00023027"/>
    </source>
</evidence>
<dbReference type="PROSITE" id="PS00197">
    <property type="entry name" value="2FE2S_FER_1"/>
    <property type="match status" value="1"/>
</dbReference>
<dbReference type="SUPFAM" id="SSF56176">
    <property type="entry name" value="FAD-binding/transporter-associated domain-like"/>
    <property type="match status" value="1"/>
</dbReference>
<dbReference type="Pfam" id="PF01315">
    <property type="entry name" value="Ald_Xan_dh_C"/>
    <property type="match status" value="1"/>
</dbReference>
<dbReference type="Gene3D" id="3.30.390.50">
    <property type="entry name" value="CO dehydrogenase flavoprotein, C-terminal domain"/>
    <property type="match status" value="1"/>
</dbReference>
<feature type="binding site" evidence="17">
    <location>
        <position position="1059"/>
    </location>
    <ligand>
        <name>Mo-molybdopterin</name>
        <dbReference type="ChEBI" id="CHEBI:71302"/>
    </ligand>
    <ligandPart>
        <name>Mo</name>
        <dbReference type="ChEBI" id="CHEBI:28685"/>
    </ligandPart>
</feature>
<dbReference type="InterPro" id="IPR000674">
    <property type="entry name" value="Ald_Oxase/Xan_DH_a/b"/>
</dbReference>
<evidence type="ECO:0000256" key="6">
    <source>
        <dbReference type="ARBA" id="ARBA00022630"/>
    </source>
</evidence>
<feature type="binding site" evidence="17">
    <location>
        <position position="94"/>
    </location>
    <ligand>
        <name>[2Fe-2S] cluster</name>
        <dbReference type="ChEBI" id="CHEBI:190135"/>
        <label>1</label>
    </ligand>
</feature>
<keyword evidence="5 17" id="KW-0500">Molybdenum</keyword>
<dbReference type="PANTHER" id="PTHR11908:SF132">
    <property type="entry name" value="ALDEHYDE OXIDASE 1-RELATED"/>
    <property type="match status" value="1"/>
</dbReference>
<evidence type="ECO:0000313" key="20">
    <source>
        <dbReference type="Proteomes" id="UP001152798"/>
    </source>
</evidence>
<dbReference type="SMART" id="SM01008">
    <property type="entry name" value="Ald_Xan_dh_C"/>
    <property type="match status" value="1"/>
</dbReference>
<dbReference type="Pfam" id="PF00941">
    <property type="entry name" value="FAD_binding_5"/>
    <property type="match status" value="1"/>
</dbReference>
<feature type="binding site" evidence="17">
    <location>
        <position position="64"/>
    </location>
    <ligand>
        <name>[2Fe-2S] cluster</name>
        <dbReference type="ChEBI" id="CHEBI:190135"/>
        <label>1</label>
    </ligand>
</feature>
<dbReference type="InterPro" id="IPR036884">
    <property type="entry name" value="2Fe-2S-bd_dom_sf"/>
</dbReference>
<name>A0A9P0MR63_NEZVI</name>
<evidence type="ECO:0000256" key="16">
    <source>
        <dbReference type="PIRSR" id="PIRSR000127-2"/>
    </source>
</evidence>
<dbReference type="InterPro" id="IPR036856">
    <property type="entry name" value="Ald_Oxase/Xan_DH_a/b_sf"/>
</dbReference>
<dbReference type="InterPro" id="IPR037165">
    <property type="entry name" value="AldOxase/xan_DH_Mopterin-bd_sf"/>
</dbReference>
<evidence type="ECO:0000256" key="2">
    <source>
        <dbReference type="ARBA" id="ARBA00004275"/>
    </source>
</evidence>
<feature type="domain" description="FAD-binding PCMH-type" evidence="18">
    <location>
        <begin position="232"/>
        <end position="415"/>
    </location>
</feature>
<dbReference type="InterPro" id="IPR006058">
    <property type="entry name" value="2Fe2S_fd_BS"/>
</dbReference>
<dbReference type="GO" id="GO:0016491">
    <property type="term" value="F:oxidoreductase activity"/>
    <property type="evidence" value="ECO:0007669"/>
    <property type="project" value="UniProtKB-KW"/>
</dbReference>
<dbReference type="InterPro" id="IPR008274">
    <property type="entry name" value="AldOxase/xan_DH_MoCoBD1"/>
</dbReference>
<dbReference type="SMART" id="SM01092">
    <property type="entry name" value="CO_deh_flav_C"/>
    <property type="match status" value="1"/>
</dbReference>
<evidence type="ECO:0000256" key="14">
    <source>
        <dbReference type="ARBA" id="ARBA00023140"/>
    </source>
</evidence>
<evidence type="ECO:0000256" key="8">
    <source>
        <dbReference type="ARBA" id="ARBA00022723"/>
    </source>
</evidence>
<keyword evidence="10" id="KW-0560">Oxidoreductase</keyword>
<dbReference type="InterPro" id="IPR036318">
    <property type="entry name" value="FAD-bd_PCMH-like_sf"/>
</dbReference>
<evidence type="ECO:0000313" key="19">
    <source>
        <dbReference type="EMBL" id="CAH1401635.1"/>
    </source>
</evidence>
<feature type="binding site" evidence="17">
    <location>
        <position position="763"/>
    </location>
    <ligand>
        <name>Mo-molybdopterin</name>
        <dbReference type="ChEBI" id="CHEBI:71302"/>
    </ligand>
    <ligandPart>
        <name>Mo</name>
        <dbReference type="ChEBI" id="CHEBI:28685"/>
    </ligandPart>
</feature>
<dbReference type="InterPro" id="IPR016169">
    <property type="entry name" value="FAD-bd_PCMH_sub2"/>
</dbReference>
<evidence type="ECO:0000256" key="5">
    <source>
        <dbReference type="ARBA" id="ARBA00022505"/>
    </source>
</evidence>
<dbReference type="FunFam" id="3.30.365.10:FF:000001">
    <property type="entry name" value="Xanthine dehydrogenase oxidase"/>
    <property type="match status" value="1"/>
</dbReference>
<keyword evidence="6" id="KW-0285">Flavoprotein</keyword>
<dbReference type="InterPro" id="IPR005107">
    <property type="entry name" value="CO_DH_flav_C"/>
</dbReference>
<evidence type="ECO:0000256" key="9">
    <source>
        <dbReference type="ARBA" id="ARBA00022827"/>
    </source>
</evidence>
<dbReference type="PANTHER" id="PTHR11908">
    <property type="entry name" value="XANTHINE DEHYDROGENASE"/>
    <property type="match status" value="1"/>
</dbReference>
<dbReference type="InterPro" id="IPR016208">
    <property type="entry name" value="Ald_Oxase/xanthine_DH-like"/>
</dbReference>
<keyword evidence="14" id="KW-0576">Peroxisome</keyword>
<comment type="similarity">
    <text evidence="3">Belongs to the xanthine dehydrogenase family.</text>
</comment>
<evidence type="ECO:0000256" key="3">
    <source>
        <dbReference type="ARBA" id="ARBA00006849"/>
    </source>
</evidence>
<dbReference type="Pfam" id="PF02738">
    <property type="entry name" value="MoCoBD_1"/>
    <property type="match status" value="1"/>
</dbReference>
<feature type="binding site" evidence="17">
    <location>
        <position position="69"/>
    </location>
    <ligand>
        <name>[2Fe-2S] cluster</name>
        <dbReference type="ChEBI" id="CHEBI:190135"/>
        <label>1</label>
    </ligand>
</feature>
<dbReference type="CDD" id="cd00207">
    <property type="entry name" value="fer2"/>
    <property type="match status" value="1"/>
</dbReference>
<dbReference type="Pfam" id="PF00111">
    <property type="entry name" value="Fer2"/>
    <property type="match status" value="1"/>
</dbReference>
<feature type="binding site" evidence="17">
    <location>
        <position position="171"/>
    </location>
    <ligand>
        <name>[2Fe-2S] cluster</name>
        <dbReference type="ChEBI" id="CHEBI:190135"/>
        <label>2</label>
    </ligand>
</feature>
<keyword evidence="8 17" id="KW-0479">Metal-binding</keyword>
<dbReference type="OrthoDB" id="6594808at2759"/>
<dbReference type="InterPro" id="IPR036010">
    <property type="entry name" value="2Fe-2S_ferredoxin-like_sf"/>
</dbReference>
<comment type="cofactor">
    <cofactor evidence="17">
        <name>Mo-molybdopterin</name>
        <dbReference type="ChEBI" id="CHEBI:71302"/>
    </cofactor>
    <text evidence="17">Binds 1 Mo-molybdopterin (Mo-MPT) cofactor per subunit.</text>
</comment>
<evidence type="ECO:0000256" key="11">
    <source>
        <dbReference type="ARBA" id="ARBA00023004"/>
    </source>
</evidence>
<dbReference type="GO" id="GO:0051537">
    <property type="term" value="F:2 iron, 2 sulfur cluster binding"/>
    <property type="evidence" value="ECO:0007669"/>
    <property type="project" value="UniProtKB-KW"/>
</dbReference>
<feature type="binding site" evidence="17">
    <location>
        <position position="906"/>
    </location>
    <ligand>
        <name>Mo-molybdopterin</name>
        <dbReference type="ChEBI" id="CHEBI:71302"/>
    </ligand>
    <ligandPart>
        <name>Mo</name>
        <dbReference type="ChEBI" id="CHEBI:28685"/>
    </ligandPart>
</feature>
<evidence type="ECO:0000256" key="12">
    <source>
        <dbReference type="ARBA" id="ARBA00023014"/>
    </source>
</evidence>
<sequence>MGFGWSKNNKNILQDEEGRPFGKEAEFTINGKTQSVSGQDILPTMPLVNFIRERTNLMGTKFMCREGVCGACIVSVTSIHPATGKPNTFAVNSCLIPVLACHGWSISTVEDLGSRTLGYHKIIKRLAAANGSQCGYCSPGMVMNMYSLLEKNPKMTMKDVENSFGGNICRCTGYRPILDAFKSFTSDCSASLQTKLADMEDLMDESKYCSKEKYHANKRTPKPYVNRLQFDLKEGGTFWFRPDQLKEVFQILDMIGIKHYRFISGNTGQGIYHIRIEPEVYIDLNAVPELHAVSTTPEGISMGASVNLTEAMEFFYKMAYEQPAKFEYLKALADHFDMIANIPVRNTGTLGGNLYMKHSNHDFSSDIFILLEMVNAELVIADFYGEKITVGLLDFLKTDMNRKIIITILLPNLDNRTYYVRTFKIMPRAQSAHNYVNAGFMCKMDKKSYNILEKPNLVFGGIKPDFIHAKNTEEYLTGKTLIDPNVLKEALNILELELEPDHILPDASPEYRKGLALSLFYKFVLSVAPDKVKKDYQSGGPLLERPVSQSKQTFDTESSVWPLSRPVPKIESIIQCSGEARYANDLPNIPGQLWAQLILADRGGAVIIKVDTEEALKIEGVVAFYKAEDIPGVNDYYPATMILVKDDRELIFAEGRANYAGEPIGVIIAESEDLAMKAASKIKIEYLYQRKVNIDLRQIIKGPDKKRTVEFPKPLEPKRRGTEISHEIKDTWEMKSQYHYALESLTCVAIPKENELDLYPATQWPAALLEVISNVLKLPQSNINIYVRHLGGGNGMKIIKSFHAAAVTALAAHLSNRPVRLVVQMHNSMDFIGKRFPIANDYDVGVDDNGTIQYLKSEIYQDTGYVDNDSVLSFTIEHVKNCYDSSAWGIKCFSVKTDTASNTYCRSPAVTEGVCIIENIMEHIADKVGKDPIDVRIANMPTEENPFPALIEEFLKLSDYRKREKDIEEFNKVNRWKKRGIALVPMTYPLEYFGNFHGIVSIFASDGTVSITHAAIEMGQGINTKVVQVAAHVLGIDTWYIRVKPTNTNLTPNAFSTGGNVGCESVCFAVKMACDELNKRLQPVKVELGNRASWVDICRKALTLDINLTASHMATSADLKPYDINGITALEVEVDILTGQHQTLRVDLLEEAGISISPDIDIGQIEGAFVMGMGYYTCEELKYSKVGKLLTNRSWHYVPPGAKDIPIDFRITLKKNSANPLGVFKSRARKKAATPAPETEEPLIKETTSTQFLPTSDPSLCMSCAILFAIRNALKSARKDAGAEETWFKIEPPYTVEKIWLGALNTTEMFKI</sequence>
<comment type="cofactor">
    <cofactor evidence="17">
        <name>[2Fe-2S] cluster</name>
        <dbReference type="ChEBI" id="CHEBI:190135"/>
    </cofactor>
    <text evidence="17">Binds 2 [2Fe-2S] clusters.</text>
</comment>
<dbReference type="Pfam" id="PF03450">
    <property type="entry name" value="CO_deh_flav_C"/>
    <property type="match status" value="1"/>
</dbReference>
<dbReference type="Gene3D" id="3.30.365.10">
    <property type="entry name" value="Aldehyde oxidase/xanthine dehydrogenase, molybdopterin binding domain"/>
    <property type="match status" value="4"/>
</dbReference>
<keyword evidence="11 17" id="KW-0408">Iron</keyword>
<dbReference type="InterPro" id="IPR016166">
    <property type="entry name" value="FAD-bd_PCMH"/>
</dbReference>
<comment type="subunit">
    <text evidence="4">Homodimer.</text>
</comment>
<feature type="binding site" evidence="17">
    <location>
        <position position="72"/>
    </location>
    <ligand>
        <name>[2Fe-2S] cluster</name>
        <dbReference type="ChEBI" id="CHEBI:190135"/>
        <label>1</label>
    </ligand>
</feature>
<organism evidence="19 20">
    <name type="scientific">Nezara viridula</name>
    <name type="common">Southern green stink bug</name>
    <name type="synonym">Cimex viridulus</name>
    <dbReference type="NCBI Taxonomy" id="85310"/>
    <lineage>
        <taxon>Eukaryota</taxon>
        <taxon>Metazoa</taxon>
        <taxon>Ecdysozoa</taxon>
        <taxon>Arthropoda</taxon>
        <taxon>Hexapoda</taxon>
        <taxon>Insecta</taxon>
        <taxon>Pterygota</taxon>
        <taxon>Neoptera</taxon>
        <taxon>Paraneoptera</taxon>
        <taxon>Hemiptera</taxon>
        <taxon>Heteroptera</taxon>
        <taxon>Panheteroptera</taxon>
        <taxon>Pentatomomorpha</taxon>
        <taxon>Pentatomoidea</taxon>
        <taxon>Pentatomidae</taxon>
        <taxon>Pentatominae</taxon>
        <taxon>Nezara</taxon>
    </lineage>
</organism>
<dbReference type="InterPro" id="IPR036683">
    <property type="entry name" value="CO_DH_flav_C_dom_sf"/>
</dbReference>
<evidence type="ECO:0000256" key="17">
    <source>
        <dbReference type="PIRSR" id="PIRSR000127-3"/>
    </source>
</evidence>
<feature type="binding site" evidence="16">
    <location>
        <position position="424"/>
    </location>
    <ligand>
        <name>FAD</name>
        <dbReference type="ChEBI" id="CHEBI:57692"/>
    </ligand>
</feature>
<reference evidence="19" key="1">
    <citation type="submission" date="2022-01" db="EMBL/GenBank/DDBJ databases">
        <authorList>
            <person name="King R."/>
        </authorList>
    </citation>
    <scope>NUCLEOTIDE SEQUENCE</scope>
</reference>
<feature type="binding site" evidence="17">
    <location>
        <position position="169"/>
    </location>
    <ligand>
        <name>[2Fe-2S] cluster</name>
        <dbReference type="ChEBI" id="CHEBI:190135"/>
        <label>2</label>
    </ligand>
</feature>
<dbReference type="InterPro" id="IPR001041">
    <property type="entry name" value="2Fe-2S_ferredoxin-type"/>
</dbReference>
<feature type="binding site" evidence="17">
    <location>
        <position position="134"/>
    </location>
    <ligand>
        <name>[2Fe-2S] cluster</name>
        <dbReference type="ChEBI" id="CHEBI:190135"/>
        <label>2</label>
    </ligand>
</feature>
<keyword evidence="20" id="KW-1185">Reference proteome</keyword>
<evidence type="ECO:0000256" key="1">
    <source>
        <dbReference type="ARBA" id="ARBA00001974"/>
    </source>
</evidence>
<dbReference type="GO" id="GO:0005506">
    <property type="term" value="F:iron ion binding"/>
    <property type="evidence" value="ECO:0007669"/>
    <property type="project" value="InterPro"/>
</dbReference>
<keyword evidence="13" id="KW-0520">NAD</keyword>
<dbReference type="SUPFAM" id="SSF56003">
    <property type="entry name" value="Molybdenum cofactor-binding domain"/>
    <property type="match status" value="1"/>
</dbReference>
<proteinExistence type="inferred from homology"/>
<keyword evidence="9 16" id="KW-0274">FAD</keyword>
<dbReference type="Proteomes" id="UP001152798">
    <property type="component" value="Chromosome 5"/>
</dbReference>
<dbReference type="FunFam" id="3.30.365.10:FF:000002">
    <property type="entry name" value="Xanthine dehydrogenase oxidase"/>
    <property type="match status" value="1"/>
</dbReference>
<dbReference type="FunFam" id="3.10.20.30:FF:000012">
    <property type="entry name" value="Xanthine dehydrogenase/oxidase"/>
    <property type="match status" value="1"/>
</dbReference>
<dbReference type="Pfam" id="PF01799">
    <property type="entry name" value="Fer2_2"/>
    <property type="match status" value="1"/>
</dbReference>
<dbReference type="InterPro" id="IPR012675">
    <property type="entry name" value="Beta-grasp_dom_sf"/>
</dbReference>
<dbReference type="Gene3D" id="1.10.150.120">
    <property type="entry name" value="[2Fe-2S]-binding domain"/>
    <property type="match status" value="1"/>
</dbReference>
<dbReference type="Gene3D" id="3.30.465.10">
    <property type="match status" value="1"/>
</dbReference>
<feature type="binding site" evidence="17">
    <location>
        <position position="137"/>
    </location>
    <ligand>
        <name>[2Fe-2S] cluster</name>
        <dbReference type="ChEBI" id="CHEBI:190135"/>
        <label>2</label>
    </ligand>
</feature>
<comment type="cofactor">
    <cofactor evidence="15">
        <name>[2Fe-2S] cluster</name>
        <dbReference type="ChEBI" id="CHEBI:190135"/>
    </cofactor>
</comment>
<dbReference type="InterPro" id="IPR046867">
    <property type="entry name" value="AldOxase/xan_DH_MoCoBD2"/>
</dbReference>
<dbReference type="Gene3D" id="3.10.20.30">
    <property type="match status" value="1"/>
</dbReference>
<dbReference type="PROSITE" id="PS51387">
    <property type="entry name" value="FAD_PCMH"/>
    <property type="match status" value="1"/>
</dbReference>
<evidence type="ECO:0000256" key="15">
    <source>
        <dbReference type="ARBA" id="ARBA00034078"/>
    </source>
</evidence>
<keyword evidence="7 17" id="KW-0001">2Fe-2S</keyword>
<evidence type="ECO:0000256" key="7">
    <source>
        <dbReference type="ARBA" id="ARBA00022714"/>
    </source>
</evidence>
<keyword evidence="12 17" id="KW-0411">Iron-sulfur</keyword>
<dbReference type="InterPro" id="IPR002888">
    <property type="entry name" value="2Fe-2S-bd"/>
</dbReference>
<evidence type="ECO:0000256" key="10">
    <source>
        <dbReference type="ARBA" id="ARBA00023002"/>
    </source>
</evidence>
<dbReference type="SUPFAM" id="SSF47741">
    <property type="entry name" value="CO dehydrogenase ISP C-domain like"/>
    <property type="match status" value="1"/>
</dbReference>
<evidence type="ECO:0000256" key="4">
    <source>
        <dbReference type="ARBA" id="ARBA00011738"/>
    </source>
</evidence>
<dbReference type="SUPFAM" id="SSF54665">
    <property type="entry name" value="CO dehydrogenase molybdoprotein N-domain-like"/>
    <property type="match status" value="1"/>
</dbReference>
<dbReference type="FunFam" id="3.30.390.50:FF:000003">
    <property type="entry name" value="Aldehyde oxidase1"/>
    <property type="match status" value="1"/>
</dbReference>
<dbReference type="Pfam" id="PF20256">
    <property type="entry name" value="MoCoBD_2"/>
    <property type="match status" value="1"/>
</dbReference>
<dbReference type="Gene3D" id="3.90.1170.50">
    <property type="entry name" value="Aldehyde oxidase/xanthine dehydrogenase, a/b hammerhead"/>
    <property type="match status" value="1"/>
</dbReference>
<dbReference type="SUPFAM" id="SSF55447">
    <property type="entry name" value="CO dehydrogenase flavoprotein C-terminal domain-like"/>
    <property type="match status" value="1"/>
</dbReference>
<accession>A0A9P0MR63</accession>
<comment type="cofactor">
    <cofactor evidence="1 16">
        <name>FAD</name>
        <dbReference type="ChEBI" id="CHEBI:57692"/>
    </cofactor>
</comment>
<dbReference type="InterPro" id="IPR002346">
    <property type="entry name" value="Mopterin_DH_FAD-bd"/>
</dbReference>
<dbReference type="GO" id="GO:0071949">
    <property type="term" value="F:FAD binding"/>
    <property type="evidence" value="ECO:0007669"/>
    <property type="project" value="InterPro"/>
</dbReference>
<feature type="binding site" evidence="16">
    <location>
        <position position="362"/>
    </location>
    <ligand>
        <name>FAD</name>
        <dbReference type="ChEBI" id="CHEBI:57692"/>
    </ligand>
</feature>
<protein>
    <recommendedName>
        <fullName evidence="18">FAD-binding PCMH-type domain-containing protein</fullName>
    </recommendedName>
</protein>
<gene>
    <name evidence="19" type="ORF">NEZAVI_LOCUS10614</name>
</gene>
<evidence type="ECO:0000259" key="18">
    <source>
        <dbReference type="PROSITE" id="PS51387"/>
    </source>
</evidence>